<evidence type="ECO:0000256" key="1">
    <source>
        <dbReference type="ARBA" id="ARBA00010337"/>
    </source>
</evidence>
<evidence type="ECO:0000256" key="3">
    <source>
        <dbReference type="ARBA" id="ARBA00022701"/>
    </source>
</evidence>
<evidence type="ECO:0000313" key="11">
    <source>
        <dbReference type="Proteomes" id="UP000813444"/>
    </source>
</evidence>
<evidence type="ECO:0000256" key="4">
    <source>
        <dbReference type="ARBA" id="ARBA00023212"/>
    </source>
</evidence>
<reference evidence="10" key="1">
    <citation type="journal article" date="2021" name="Nat. Commun.">
        <title>Genetic determinants of endophytism in the Arabidopsis root mycobiome.</title>
        <authorList>
            <person name="Mesny F."/>
            <person name="Miyauchi S."/>
            <person name="Thiergart T."/>
            <person name="Pickel B."/>
            <person name="Atanasova L."/>
            <person name="Karlsson M."/>
            <person name="Huettel B."/>
            <person name="Barry K.W."/>
            <person name="Haridas S."/>
            <person name="Chen C."/>
            <person name="Bauer D."/>
            <person name="Andreopoulos W."/>
            <person name="Pangilinan J."/>
            <person name="LaButti K."/>
            <person name="Riley R."/>
            <person name="Lipzen A."/>
            <person name="Clum A."/>
            <person name="Drula E."/>
            <person name="Henrissat B."/>
            <person name="Kohler A."/>
            <person name="Grigoriev I.V."/>
            <person name="Martin F.M."/>
            <person name="Hacquard S."/>
        </authorList>
    </citation>
    <scope>NUCLEOTIDE SEQUENCE</scope>
    <source>
        <strain evidence="10">MPI-CAGE-CH-0235</strain>
    </source>
</reference>
<comment type="similarity">
    <text evidence="1 5">Belongs to the TUBGCP family.</text>
</comment>
<keyword evidence="4 5" id="KW-0206">Cytoskeleton</keyword>
<feature type="domain" description="Gamma tubulin complex component protein N-terminal" evidence="9">
    <location>
        <begin position="229"/>
        <end position="536"/>
    </location>
</feature>
<comment type="subcellular location">
    <subcellularLocation>
        <location evidence="5">Cytoplasm</location>
        <location evidence="5">Cytoskeleton</location>
        <location evidence="5">Microtubule organizing center</location>
    </subcellularLocation>
</comment>
<gene>
    <name evidence="10" type="ORF">B0I35DRAFT_432727</name>
</gene>
<dbReference type="GO" id="GO:0005816">
    <property type="term" value="C:spindle pole body"/>
    <property type="evidence" value="ECO:0007669"/>
    <property type="project" value="UniProtKB-ARBA"/>
</dbReference>
<dbReference type="GO" id="GO:0000930">
    <property type="term" value="C:gamma-tubulin complex"/>
    <property type="evidence" value="ECO:0007669"/>
    <property type="project" value="TreeGrafter"/>
</dbReference>
<dbReference type="OrthoDB" id="66546at2759"/>
<dbReference type="Proteomes" id="UP000813444">
    <property type="component" value="Unassembled WGS sequence"/>
</dbReference>
<feature type="domain" description="Gamma-Tubulin ring complex non-core subunit mod21 N-terminal" evidence="8">
    <location>
        <begin position="66"/>
        <end position="157"/>
    </location>
</feature>
<dbReference type="InterPro" id="IPR007259">
    <property type="entry name" value="GCP"/>
</dbReference>
<proteinExistence type="inferred from homology"/>
<name>A0A8K0SMM0_9HYPO</name>
<keyword evidence="11" id="KW-1185">Reference proteome</keyword>
<dbReference type="Pfam" id="PF04130">
    <property type="entry name" value="GCP_C_terminal"/>
    <property type="match status" value="1"/>
</dbReference>
<dbReference type="PANTHER" id="PTHR19302">
    <property type="entry name" value="GAMMA TUBULIN COMPLEX PROTEIN"/>
    <property type="match status" value="1"/>
</dbReference>
<dbReference type="GO" id="GO:0051011">
    <property type="term" value="F:microtubule minus-end binding"/>
    <property type="evidence" value="ECO:0007669"/>
    <property type="project" value="TreeGrafter"/>
</dbReference>
<dbReference type="GO" id="GO:0005874">
    <property type="term" value="C:microtubule"/>
    <property type="evidence" value="ECO:0007669"/>
    <property type="project" value="UniProtKB-KW"/>
</dbReference>
<dbReference type="InterPro" id="IPR032797">
    <property type="entry name" value="Mod21_N"/>
</dbReference>
<evidence type="ECO:0000313" key="10">
    <source>
        <dbReference type="EMBL" id="KAH7318691.1"/>
    </source>
</evidence>
<feature type="domain" description="Gamma tubulin complex component C-terminal" evidence="7">
    <location>
        <begin position="539"/>
        <end position="812"/>
    </location>
</feature>
<dbReference type="EMBL" id="JAGPNK010000007">
    <property type="protein sequence ID" value="KAH7318691.1"/>
    <property type="molecule type" value="Genomic_DNA"/>
</dbReference>
<dbReference type="Pfam" id="PF17681">
    <property type="entry name" value="GCP_N_terminal"/>
    <property type="match status" value="1"/>
</dbReference>
<dbReference type="InterPro" id="IPR040457">
    <property type="entry name" value="GCP_C"/>
</dbReference>
<evidence type="ECO:0000259" key="7">
    <source>
        <dbReference type="Pfam" id="PF04130"/>
    </source>
</evidence>
<dbReference type="GO" id="GO:0051321">
    <property type="term" value="P:meiotic cell cycle"/>
    <property type="evidence" value="ECO:0007669"/>
    <property type="project" value="TreeGrafter"/>
</dbReference>
<evidence type="ECO:0000256" key="6">
    <source>
        <dbReference type="SAM" id="MobiDB-lite"/>
    </source>
</evidence>
<evidence type="ECO:0000256" key="2">
    <source>
        <dbReference type="ARBA" id="ARBA00022490"/>
    </source>
</evidence>
<feature type="region of interest" description="Disordered" evidence="6">
    <location>
        <begin position="156"/>
        <end position="176"/>
    </location>
</feature>
<organism evidence="10 11">
    <name type="scientific">Stachybotrys elegans</name>
    <dbReference type="NCBI Taxonomy" id="80388"/>
    <lineage>
        <taxon>Eukaryota</taxon>
        <taxon>Fungi</taxon>
        <taxon>Dikarya</taxon>
        <taxon>Ascomycota</taxon>
        <taxon>Pezizomycotina</taxon>
        <taxon>Sordariomycetes</taxon>
        <taxon>Hypocreomycetidae</taxon>
        <taxon>Hypocreales</taxon>
        <taxon>Stachybotryaceae</taxon>
        <taxon>Stachybotrys</taxon>
    </lineage>
</organism>
<evidence type="ECO:0000259" key="8">
    <source>
        <dbReference type="Pfam" id="PF14609"/>
    </source>
</evidence>
<dbReference type="InterPro" id="IPR042241">
    <property type="entry name" value="GCP_C_sf"/>
</dbReference>
<accession>A0A8K0SMM0</accession>
<protein>
    <recommendedName>
        <fullName evidence="5">Spindle pole body component</fullName>
    </recommendedName>
</protein>
<dbReference type="PANTHER" id="PTHR19302:SF33">
    <property type="entry name" value="GAMMA-TUBULIN COMPLEX COMPONENT 5"/>
    <property type="match status" value="1"/>
</dbReference>
<dbReference type="InterPro" id="IPR059169">
    <property type="entry name" value="GCP5_N_ext"/>
</dbReference>
<feature type="compositionally biased region" description="Low complexity" evidence="6">
    <location>
        <begin position="166"/>
        <end position="176"/>
    </location>
</feature>
<evidence type="ECO:0000259" key="9">
    <source>
        <dbReference type="Pfam" id="PF17681"/>
    </source>
</evidence>
<dbReference type="GO" id="GO:0031122">
    <property type="term" value="P:cytoplasmic microtubule organization"/>
    <property type="evidence" value="ECO:0007669"/>
    <property type="project" value="TreeGrafter"/>
</dbReference>
<dbReference type="GO" id="GO:0051225">
    <property type="term" value="P:spindle assembly"/>
    <property type="evidence" value="ECO:0007669"/>
    <property type="project" value="TreeGrafter"/>
</dbReference>
<dbReference type="AlphaFoldDB" id="A0A8K0SMM0"/>
<dbReference type="Pfam" id="PF14609">
    <property type="entry name" value="GCP5-Mod21_N"/>
    <property type="match status" value="1"/>
</dbReference>
<dbReference type="GO" id="GO:0000278">
    <property type="term" value="P:mitotic cell cycle"/>
    <property type="evidence" value="ECO:0007669"/>
    <property type="project" value="TreeGrafter"/>
</dbReference>
<dbReference type="GO" id="GO:0043015">
    <property type="term" value="F:gamma-tubulin binding"/>
    <property type="evidence" value="ECO:0007669"/>
    <property type="project" value="InterPro"/>
</dbReference>
<sequence>MSFAARLGPLTEELIQSLRPSLQGDAKATRAARDAALQALKSHTFLRTNQFEVKHSLDGLEERFRINHRDGLADALRERLDALDRAPEKWHPEILSLLLELSDQPTFKTRLSDLYALRPDEEAPEKSLKWEDIAREERWDEDPDLWATVRYANSSDEESYHDGADDSASTASTGDSDIVGTTAEDLIISPQDAPLLESVKEAQHWRIDTPQRNSSGQARLIAVSEVQVLREVLFMLQGLPTTLFHSDSTVVPAFQTPHLAWETHKALLNSFAEYGRHLTMLRDFAEMPRPIPLTQAFQACVSDRLRDFDARIAQIEARFVCPGDQVVVSLIAVKNELDAPVSSLVSLADIVAQFVGTQTPHSFHYLELLFSAANRAQEAGMQSTYEFLARIFMECFVVYLRPIRGWMDEGHLLPDDEIFFVTDTAKKVSWHRVWQDRFTLRRKHNGALHAPDFLHPALSKIFNAGKSIVILKQLGGSEAKLNRQAEQEPALDFETICPRGVQLAPFADLFDAAFERWIQSKYRKTSTILIDILFRKYKLSSRLDALQRLYFMSDGSAAAAFCDELFATLDALKPSWHDRYALTALGQDSYASIDSSYLTVDVEPEGRHVPIAEARDSVRAALPHISFSYRLAWPIQMIISEESMSHYRATFTLLLQVKRALYALHKTRLSEAQWMGELLRESSLFYSARNQLVWFCTTILSYLTSLVLAPNILLMHRDLEAAQDVDAMISIHASAMKLIIDEACLGTRLSPIRDCMLDVFDLAIKLEQVHGTDIAGGAEAVAWYSTVLTQIKADFGKHLRFICGGLRSVARASGDTQSAKWDLLAEMLQSGSRDDRRY</sequence>
<dbReference type="GO" id="GO:0007020">
    <property type="term" value="P:microtubule nucleation"/>
    <property type="evidence" value="ECO:0007669"/>
    <property type="project" value="InterPro"/>
</dbReference>
<keyword evidence="2 5" id="KW-0963">Cytoplasm</keyword>
<dbReference type="InterPro" id="IPR041470">
    <property type="entry name" value="GCP_N"/>
</dbReference>
<evidence type="ECO:0000256" key="5">
    <source>
        <dbReference type="RuleBase" id="RU363050"/>
    </source>
</evidence>
<dbReference type="CDD" id="cd22572">
    <property type="entry name" value="GCP5_NTD"/>
    <property type="match status" value="1"/>
</dbReference>
<dbReference type="GO" id="GO:0000922">
    <property type="term" value="C:spindle pole"/>
    <property type="evidence" value="ECO:0007669"/>
    <property type="project" value="InterPro"/>
</dbReference>
<comment type="caution">
    <text evidence="10">The sequence shown here is derived from an EMBL/GenBank/DDBJ whole genome shotgun (WGS) entry which is preliminary data.</text>
</comment>
<dbReference type="Gene3D" id="1.20.120.1900">
    <property type="entry name" value="Gamma-tubulin complex, C-terminal domain"/>
    <property type="match status" value="1"/>
</dbReference>
<keyword evidence="3 5" id="KW-0493">Microtubule</keyword>